<keyword evidence="2" id="KW-1133">Transmembrane helix</keyword>
<feature type="transmembrane region" description="Helical" evidence="2">
    <location>
        <begin position="60"/>
        <end position="82"/>
    </location>
</feature>
<dbReference type="InterPro" id="IPR050380">
    <property type="entry name" value="Immune_Resp_Modulators"/>
</dbReference>
<dbReference type="Proteomes" id="UP001178508">
    <property type="component" value="Chromosome 2"/>
</dbReference>
<dbReference type="CDD" id="cd00098">
    <property type="entry name" value="IgC1"/>
    <property type="match status" value="2"/>
</dbReference>
<dbReference type="EMBL" id="OY660865">
    <property type="protein sequence ID" value="CAJ1051828.1"/>
    <property type="molecule type" value="Genomic_DNA"/>
</dbReference>
<evidence type="ECO:0000313" key="5">
    <source>
        <dbReference type="Proteomes" id="UP001178508"/>
    </source>
</evidence>
<sequence>MAKHNPDGTYSIRSGITLHSSAVKGGEMLLICRVEHLTYSQPYDRSVRLTVQAQSLPPHISAIVIFLGSCVILSLVATLIGVSVSVLRRLYKAPPNVSLITPNIVHANKPTRLQCVIRGETRRALRVKWIQSRTTAGSNDWLESDSLFSGDEDLSHTASLETDGKKHIAVLPVCLSIKEDKNKYQCVVQCRGKTISREVTVQVQVEPTLLQISSIPQIPRVEKRLVLCCRVENFYPPDVDLVWFRSDGEQVRTFPYFGPFSAQNHLYSVWSKMELLMATEDENVCYTCRVYHTSFSERGYKDVSYNINTQGSAPELTYIKCEPNVPLLNKECTLHLFIEDFCPEGVTVTWTKNGEELLSGVFNTPPSLSINGCYSMFSFLKFIPTEEDQGAKFTCKVIHSAQKEPGEERSYVLKALQVPNGC</sequence>
<dbReference type="Gene3D" id="2.60.40.10">
    <property type="entry name" value="Immunoglobulins"/>
    <property type="match status" value="3"/>
</dbReference>
<proteinExistence type="predicted"/>
<keyword evidence="2" id="KW-0472">Membrane</keyword>
<accession>A0AAV1ESR1</accession>
<keyword evidence="2" id="KW-0812">Transmembrane</keyword>
<gene>
    <name evidence="4" type="ORF">XNOV1_A022163</name>
</gene>
<dbReference type="PROSITE" id="PS00290">
    <property type="entry name" value="IG_MHC"/>
    <property type="match status" value="2"/>
</dbReference>
<name>A0AAV1ESR1_XYRNO</name>
<reference evidence="4" key="1">
    <citation type="submission" date="2023-08" db="EMBL/GenBank/DDBJ databases">
        <authorList>
            <person name="Alioto T."/>
            <person name="Alioto T."/>
            <person name="Gomez Garrido J."/>
        </authorList>
    </citation>
    <scope>NUCLEOTIDE SEQUENCE</scope>
</reference>
<organism evidence="4 5">
    <name type="scientific">Xyrichtys novacula</name>
    <name type="common">Pearly razorfish</name>
    <name type="synonym">Hemipteronotus novacula</name>
    <dbReference type="NCBI Taxonomy" id="13765"/>
    <lineage>
        <taxon>Eukaryota</taxon>
        <taxon>Metazoa</taxon>
        <taxon>Chordata</taxon>
        <taxon>Craniata</taxon>
        <taxon>Vertebrata</taxon>
        <taxon>Euteleostomi</taxon>
        <taxon>Actinopterygii</taxon>
        <taxon>Neopterygii</taxon>
        <taxon>Teleostei</taxon>
        <taxon>Neoteleostei</taxon>
        <taxon>Acanthomorphata</taxon>
        <taxon>Eupercaria</taxon>
        <taxon>Labriformes</taxon>
        <taxon>Labridae</taxon>
        <taxon>Xyrichtys</taxon>
    </lineage>
</organism>
<dbReference type="InterPro" id="IPR036179">
    <property type="entry name" value="Ig-like_dom_sf"/>
</dbReference>
<feature type="domain" description="Ig-like" evidence="3">
    <location>
        <begin position="95"/>
        <end position="200"/>
    </location>
</feature>
<dbReference type="SMART" id="SM00407">
    <property type="entry name" value="IGc1"/>
    <property type="match status" value="2"/>
</dbReference>
<dbReference type="InterPro" id="IPR007110">
    <property type="entry name" value="Ig-like_dom"/>
</dbReference>
<keyword evidence="1" id="KW-0393">Immunoglobulin domain</keyword>
<feature type="domain" description="Ig-like" evidence="3">
    <location>
        <begin position="207"/>
        <end position="304"/>
    </location>
</feature>
<dbReference type="Pfam" id="PF07654">
    <property type="entry name" value="C1-set"/>
    <property type="match status" value="2"/>
</dbReference>
<evidence type="ECO:0000256" key="1">
    <source>
        <dbReference type="ARBA" id="ARBA00023319"/>
    </source>
</evidence>
<dbReference type="InterPro" id="IPR013783">
    <property type="entry name" value="Ig-like_fold"/>
</dbReference>
<dbReference type="InterPro" id="IPR003597">
    <property type="entry name" value="Ig_C1-set"/>
</dbReference>
<evidence type="ECO:0000259" key="3">
    <source>
        <dbReference type="PROSITE" id="PS50835"/>
    </source>
</evidence>
<evidence type="ECO:0000313" key="4">
    <source>
        <dbReference type="EMBL" id="CAJ1051828.1"/>
    </source>
</evidence>
<dbReference type="PANTHER" id="PTHR23411">
    <property type="entry name" value="TAPASIN"/>
    <property type="match status" value="1"/>
</dbReference>
<feature type="domain" description="Ig-like" evidence="3">
    <location>
        <begin position="314"/>
        <end position="412"/>
    </location>
</feature>
<evidence type="ECO:0000256" key="2">
    <source>
        <dbReference type="SAM" id="Phobius"/>
    </source>
</evidence>
<dbReference type="InterPro" id="IPR003006">
    <property type="entry name" value="Ig/MHC_CS"/>
</dbReference>
<dbReference type="SUPFAM" id="SSF48726">
    <property type="entry name" value="Immunoglobulin"/>
    <property type="match status" value="3"/>
</dbReference>
<dbReference type="AlphaFoldDB" id="A0AAV1ESR1"/>
<keyword evidence="5" id="KW-1185">Reference proteome</keyword>
<protein>
    <submittedName>
        <fullName evidence="4">Uncharacterized protein LOC117816986</fullName>
    </submittedName>
</protein>
<dbReference type="PROSITE" id="PS50835">
    <property type="entry name" value="IG_LIKE"/>
    <property type="match status" value="3"/>
</dbReference>